<feature type="compositionally biased region" description="Polar residues" evidence="1">
    <location>
        <begin position="88"/>
        <end position="98"/>
    </location>
</feature>
<name>A0ABY6GWT8_9GAMM</name>
<sequence>MLWRIGSATLLWVTFVFSEGLYCQQAGTTVEVSALPALIGMMTGVYNFNNLITSNDKTDIHSLPRHSRYLQTPDTRTNPQHKKRSHNKITSSGHSQPVQPNSQSSFSGPSGSGGGGDGDGDGGKPPEDQQRKPADYLPEPKQKQDLLDNLIVILRRSLEIDNDELIRYFASHPGFQQSFSVQDAHYILDRLQGIQIPESNLSILPKVLREAYQAKNSRKIRQQPPKRAAKKEERQTPSQTTSSTDKHPPSSQGKSSTKRTQFKPLPMEPPGRQPDKKILPRDQRFSTITAQGGNTPVAQQNQPANPAEEEAFSGNYEEQFPNLPAPQPTERVKVPKILKIPRPTQQQPAADSMAQASGAAGQQSTDTNTNRGKAKTPSHKQGHNQQPETHNAPEEPTVSNGNALPAASTPSTSDTEVRRKKRDKNRYSLPKLKVLSKEDEAAISKKNKEEEQKQKIAFEKKQKKIKEKLEKKQKDQNARQMAQNQHQQQPSASLATSSDSQPSTSSTQPPSDKKSGKNTKKKGNKKSKNMAASDRQESAQVSSLTEDTQNPSPVETPETRTVTDQADTTKAQPEEKEKRKKKRKKANKPDKRTSEVHSSFPSTSGEPAVQERSLEQAYQYFRENDSSSYQIWNAISGVIDQYIQNHNHLPGQLETLIWIVARENQLALQALFQLHYTGQLNRPLRLLRTLLYFFANRQELLQTIGNNNASLPWVVATTTSGSQRQYNETGWEDFSTQLLKLFSQPETVMFSPENPADGNYIPGLLQWFQDRGLHLISSRRDLPSYLRQLTQDFLQDNSLLPSVMLRIRKRVVYMIFLAQEVQRQESTHDENAGQGQVHERMRLENYYRETMEWTERLLPNLRQNNLWGGNGSLELIQASLDGHTAGTFASALGFYSSLPQSELNLLSLQCLQSAPDIVRHYCIFCHNYNAEPYQYFCENQQHNHVFFMHKDCDTEERSGSIISRHCRGGTDPSNLCPYEARGYRDTWKINDTERSIRTFQAIETLSSAELSLQSQNTDDSHIDLEEFSRLLAVRANNPQFLQSIEQWLTLEFFDGGRKLLSRLMGQLTLLRTDDNDPKLLDLIEKIRRQLSKNSL</sequence>
<feature type="compositionally biased region" description="Basic and acidic residues" evidence="1">
    <location>
        <begin position="467"/>
        <end position="477"/>
    </location>
</feature>
<feature type="compositionally biased region" description="Polar residues" evidence="1">
    <location>
        <begin position="538"/>
        <end position="569"/>
    </location>
</feature>
<feature type="region of interest" description="Disordered" evidence="1">
    <location>
        <begin position="56"/>
        <end position="142"/>
    </location>
</feature>
<feature type="compositionally biased region" description="Low complexity" evidence="1">
    <location>
        <begin position="349"/>
        <end position="364"/>
    </location>
</feature>
<protein>
    <submittedName>
        <fullName evidence="2">Uncharacterized protein</fullName>
    </submittedName>
</protein>
<evidence type="ECO:0000313" key="3">
    <source>
        <dbReference type="Proteomes" id="UP001163255"/>
    </source>
</evidence>
<dbReference type="EMBL" id="CP103300">
    <property type="protein sequence ID" value="UYM16541.1"/>
    <property type="molecule type" value="Genomic_DNA"/>
</dbReference>
<feature type="compositionally biased region" description="Polar residues" evidence="1">
    <location>
        <begin position="397"/>
        <end position="414"/>
    </location>
</feature>
<feature type="compositionally biased region" description="Basic residues" evidence="1">
    <location>
        <begin position="516"/>
        <end position="528"/>
    </location>
</feature>
<feature type="compositionally biased region" description="Polar residues" evidence="1">
    <location>
        <begin position="236"/>
        <end position="255"/>
    </location>
</feature>
<feature type="compositionally biased region" description="Basic and acidic residues" evidence="1">
    <location>
        <begin position="435"/>
        <end position="460"/>
    </location>
</feature>
<evidence type="ECO:0000313" key="2">
    <source>
        <dbReference type="EMBL" id="UYM16541.1"/>
    </source>
</evidence>
<feature type="compositionally biased region" description="Basic and acidic residues" evidence="1">
    <location>
        <begin position="121"/>
        <end position="142"/>
    </location>
</feature>
<feature type="compositionally biased region" description="Low complexity" evidence="1">
    <location>
        <begin position="478"/>
        <end position="510"/>
    </location>
</feature>
<accession>A0ABY6GWT8</accession>
<feature type="compositionally biased region" description="Polar residues" evidence="1">
    <location>
        <begin position="596"/>
        <end position="605"/>
    </location>
</feature>
<keyword evidence="3" id="KW-1185">Reference proteome</keyword>
<feature type="compositionally biased region" description="Low complexity" evidence="1">
    <location>
        <begin position="99"/>
        <end position="109"/>
    </location>
</feature>
<evidence type="ECO:0000256" key="1">
    <source>
        <dbReference type="SAM" id="MobiDB-lite"/>
    </source>
</evidence>
<feature type="compositionally biased region" description="Polar residues" evidence="1">
    <location>
        <begin position="69"/>
        <end position="78"/>
    </location>
</feature>
<organism evidence="2 3">
    <name type="scientific">Endozoicomonas euniceicola</name>
    <dbReference type="NCBI Taxonomy" id="1234143"/>
    <lineage>
        <taxon>Bacteria</taxon>
        <taxon>Pseudomonadati</taxon>
        <taxon>Pseudomonadota</taxon>
        <taxon>Gammaproteobacteria</taxon>
        <taxon>Oceanospirillales</taxon>
        <taxon>Endozoicomonadaceae</taxon>
        <taxon>Endozoicomonas</taxon>
    </lineage>
</organism>
<dbReference type="RefSeq" id="WP_262598835.1">
    <property type="nucleotide sequence ID" value="NZ_CP103300.1"/>
</dbReference>
<dbReference type="Proteomes" id="UP001163255">
    <property type="component" value="Chromosome"/>
</dbReference>
<feature type="compositionally biased region" description="Basic residues" evidence="1">
    <location>
        <begin position="372"/>
        <end position="382"/>
    </location>
</feature>
<proteinExistence type="predicted"/>
<gene>
    <name evidence="2" type="ORF">NX720_00980</name>
</gene>
<feature type="compositionally biased region" description="Basic and acidic residues" evidence="1">
    <location>
        <begin position="273"/>
        <end position="284"/>
    </location>
</feature>
<feature type="compositionally biased region" description="Polar residues" evidence="1">
    <location>
        <begin position="285"/>
        <end position="304"/>
    </location>
</feature>
<reference evidence="2" key="1">
    <citation type="submission" date="2022-10" db="EMBL/GenBank/DDBJ databases">
        <title>Completed Genome Sequence of two octocoral isolated bacterium, Endozoicomonas euniceicola EF212T and Endozoicomonas gorgoniicola PS125T.</title>
        <authorList>
            <person name="Chiou Y.-J."/>
            <person name="Chen Y.-H."/>
        </authorList>
    </citation>
    <scope>NUCLEOTIDE SEQUENCE</scope>
    <source>
        <strain evidence="2">EF212</strain>
    </source>
</reference>
<feature type="region of interest" description="Disordered" evidence="1">
    <location>
        <begin position="215"/>
        <end position="611"/>
    </location>
</feature>